<evidence type="ECO:0000313" key="7">
    <source>
        <dbReference type="EMBL" id="SDN56956.1"/>
    </source>
</evidence>
<dbReference type="InterPro" id="IPR003660">
    <property type="entry name" value="HAMP_dom"/>
</dbReference>
<dbReference type="STRING" id="582672.SAMN05216360_109150"/>
<proteinExistence type="inferred from homology"/>
<dbReference type="Gene3D" id="1.10.287.950">
    <property type="entry name" value="Methyl-accepting chemotaxis protein"/>
    <property type="match status" value="1"/>
</dbReference>
<dbReference type="SUPFAM" id="SSF158472">
    <property type="entry name" value="HAMP domain-like"/>
    <property type="match status" value="1"/>
</dbReference>
<dbReference type="PROSITE" id="PS50885">
    <property type="entry name" value="HAMP"/>
    <property type="match status" value="1"/>
</dbReference>
<dbReference type="PRINTS" id="PR00260">
    <property type="entry name" value="CHEMTRNSDUCR"/>
</dbReference>
<feature type="domain" description="HAMP" evidence="6">
    <location>
        <begin position="214"/>
        <end position="267"/>
    </location>
</feature>
<dbReference type="GO" id="GO:0007165">
    <property type="term" value="P:signal transduction"/>
    <property type="evidence" value="ECO:0007669"/>
    <property type="project" value="UniProtKB-KW"/>
</dbReference>
<dbReference type="Pfam" id="PF00672">
    <property type="entry name" value="HAMP"/>
    <property type="match status" value="1"/>
</dbReference>
<gene>
    <name evidence="7" type="ORF">SAMN05216360_109150</name>
</gene>
<dbReference type="SMART" id="SM00304">
    <property type="entry name" value="HAMP"/>
    <property type="match status" value="1"/>
</dbReference>
<dbReference type="Proteomes" id="UP000198704">
    <property type="component" value="Unassembled WGS sequence"/>
</dbReference>
<keyword evidence="8" id="KW-1185">Reference proteome</keyword>
<evidence type="ECO:0000259" key="6">
    <source>
        <dbReference type="PROSITE" id="PS50885"/>
    </source>
</evidence>
<dbReference type="GO" id="GO:0004888">
    <property type="term" value="F:transmembrane signaling receptor activity"/>
    <property type="evidence" value="ECO:0007669"/>
    <property type="project" value="InterPro"/>
</dbReference>
<dbReference type="GO" id="GO:0016020">
    <property type="term" value="C:membrane"/>
    <property type="evidence" value="ECO:0007669"/>
    <property type="project" value="InterPro"/>
</dbReference>
<protein>
    <submittedName>
        <fullName evidence="7">Methyl-accepting chemotaxis protein</fullName>
    </submittedName>
</protein>
<evidence type="ECO:0000256" key="3">
    <source>
        <dbReference type="PROSITE-ProRule" id="PRU00284"/>
    </source>
</evidence>
<evidence type="ECO:0000259" key="5">
    <source>
        <dbReference type="PROSITE" id="PS50111"/>
    </source>
</evidence>
<dbReference type="PANTHER" id="PTHR32089:SF112">
    <property type="entry name" value="LYSOZYME-LIKE PROTEIN-RELATED"/>
    <property type="match status" value="1"/>
</dbReference>
<feature type="transmembrane region" description="Helical" evidence="4">
    <location>
        <begin position="12"/>
        <end position="33"/>
    </location>
</feature>
<sequence>MIGNMRPRIRILHKIIAIVAVIGAIVGGCIWHASRRMDAIGAQYARFIQHDAKIADGARRIVRIFNQTNYAIYRVIAETEADRIRKASEEFDIAVAGLRRTFVALSREAPELKAQIETLQGGIERYISDVSEARILGEANLNAEALALLHEKIDPTVTDLNQGTTTLSESISGRMAAGAEDLSQEIERMRHDLWAYTGLGLFAGLATAIAVGIFGIGRPLGRLVAGLERMAAGDTDAPVAGARRQDEIGAVARAVDGIRALVARRADAEVEGRRAADAAAAAERRRTMEALADAFEATVGGIVETVSDSASALRATASAMSDTARETAERSAAVASAAEATAQTVSAVAAAAEQLGASTGETGRKADDSAQLTQAAVSEADQSTSQVGALSAAVAEIADVVTLIAQIAGQTNLLALNATIEAARAGEAGRGFAVVATEVKDLAAQTARATETIGQRIAQVRGSTDAAVRSITTIGNRIREVGAVTAAMAAAITQQGAASREIVRSVGQAAAGTDAVTRTITEVAEAAGETGTAADQVLGSAEALARQFEALRGEVAGFLATVRAA</sequence>
<dbReference type="PROSITE" id="PS51257">
    <property type="entry name" value="PROKAR_LIPOPROTEIN"/>
    <property type="match status" value="1"/>
</dbReference>
<dbReference type="InterPro" id="IPR004089">
    <property type="entry name" value="MCPsignal_dom"/>
</dbReference>
<dbReference type="Pfam" id="PF00015">
    <property type="entry name" value="MCPsignal"/>
    <property type="match status" value="1"/>
</dbReference>
<evidence type="ECO:0000256" key="1">
    <source>
        <dbReference type="ARBA" id="ARBA00023224"/>
    </source>
</evidence>
<dbReference type="CDD" id="cd06225">
    <property type="entry name" value="HAMP"/>
    <property type="match status" value="1"/>
</dbReference>
<feature type="transmembrane region" description="Helical" evidence="4">
    <location>
        <begin position="193"/>
        <end position="216"/>
    </location>
</feature>
<keyword evidence="4" id="KW-0472">Membrane</keyword>
<name>A0A1H0CGG1_9HYPH</name>
<dbReference type="SUPFAM" id="SSF58104">
    <property type="entry name" value="Methyl-accepting chemotaxis protein (MCP) signaling domain"/>
    <property type="match status" value="1"/>
</dbReference>
<dbReference type="PANTHER" id="PTHR32089">
    <property type="entry name" value="METHYL-ACCEPTING CHEMOTAXIS PROTEIN MCPB"/>
    <property type="match status" value="1"/>
</dbReference>
<dbReference type="EMBL" id="FNHS01000009">
    <property type="protein sequence ID" value="SDN56956.1"/>
    <property type="molecule type" value="Genomic_DNA"/>
</dbReference>
<evidence type="ECO:0000256" key="2">
    <source>
        <dbReference type="ARBA" id="ARBA00029447"/>
    </source>
</evidence>
<dbReference type="PROSITE" id="PS50111">
    <property type="entry name" value="CHEMOTAXIS_TRANSDUC_2"/>
    <property type="match status" value="1"/>
</dbReference>
<keyword evidence="4" id="KW-0812">Transmembrane</keyword>
<keyword evidence="1 3" id="KW-0807">Transducer</keyword>
<keyword evidence="4" id="KW-1133">Transmembrane helix</keyword>
<dbReference type="InterPro" id="IPR004090">
    <property type="entry name" value="Chemotax_Me-accpt_rcpt"/>
</dbReference>
<reference evidence="8" key="1">
    <citation type="submission" date="2016-10" db="EMBL/GenBank/DDBJ databases">
        <authorList>
            <person name="Varghese N."/>
            <person name="Submissions S."/>
        </authorList>
    </citation>
    <scope>NUCLEOTIDE SEQUENCE [LARGE SCALE GENOMIC DNA]</scope>
    <source>
        <strain evidence="8">BL47</strain>
    </source>
</reference>
<dbReference type="SMART" id="SM00283">
    <property type="entry name" value="MA"/>
    <property type="match status" value="1"/>
</dbReference>
<evidence type="ECO:0000256" key="4">
    <source>
        <dbReference type="SAM" id="Phobius"/>
    </source>
</evidence>
<dbReference type="Gene3D" id="6.10.340.10">
    <property type="match status" value="1"/>
</dbReference>
<evidence type="ECO:0000313" key="8">
    <source>
        <dbReference type="Proteomes" id="UP000198704"/>
    </source>
</evidence>
<feature type="domain" description="Methyl-accepting transducer" evidence="5">
    <location>
        <begin position="309"/>
        <end position="545"/>
    </location>
</feature>
<dbReference type="GO" id="GO:0006935">
    <property type="term" value="P:chemotaxis"/>
    <property type="evidence" value="ECO:0007669"/>
    <property type="project" value="InterPro"/>
</dbReference>
<accession>A0A1H0CGG1</accession>
<dbReference type="AlphaFoldDB" id="A0A1H0CGG1"/>
<organism evidence="7 8">
    <name type="scientific">Methylobacterium phyllostachyos</name>
    <dbReference type="NCBI Taxonomy" id="582672"/>
    <lineage>
        <taxon>Bacteria</taxon>
        <taxon>Pseudomonadati</taxon>
        <taxon>Pseudomonadota</taxon>
        <taxon>Alphaproteobacteria</taxon>
        <taxon>Hyphomicrobiales</taxon>
        <taxon>Methylobacteriaceae</taxon>
        <taxon>Methylobacterium</taxon>
    </lineage>
</organism>
<comment type="similarity">
    <text evidence="2">Belongs to the methyl-accepting chemotaxis (MCP) protein family.</text>
</comment>